<name>A0ACC1HI34_9FUNG</name>
<proteinExistence type="predicted"/>
<keyword evidence="2" id="KW-1185">Reference proteome</keyword>
<evidence type="ECO:0000313" key="2">
    <source>
        <dbReference type="Proteomes" id="UP001145114"/>
    </source>
</evidence>
<comment type="caution">
    <text evidence="1">The sequence shown here is derived from an EMBL/GenBank/DDBJ whole genome shotgun (WGS) entry which is preliminary data.</text>
</comment>
<sequence length="480" mass="51905">MLSALSYAEFASMFSVSGSTYTYTFTTLGELAAWMVSWDLILEFLIGSAAVAVGWSSYITRLFADAFNVSLPISVTTSPVRWNNRANRFEIVSGAIINIPAILVIILLTSVLVLGTKQSARLNTVVTIAKILVIIIFIFASIKYIDRANYVPFVPPQTGGEYGVLGIFKGAQQMFFAYLGFDAISTAAQEAKHPQRDIPIAIIVSLLVSITCYSSVSVILTGLAPYDSLNTPSPISTALTGHPNTRWIRIIVDLGIIAGLTTVVMILLMAQSRMFLSVAGDGLLPHFFRRVNRRFQTPIHSQIAIGAVSAVCAGFLPIDILGDLTSLATILAFLIVHVGVIIMRFSQPNAQRSFRIPGHISVPILGAAVSVLLIVLSGVQSIIRMLVWLGIGLLVYVVYGRWHSHLNDDGLSTDASEGASKSNVDDFGSADHPQDKEMSGRHSEKIPSIPHSYSHTAIITSRPKSIDISQLSASGQTKQE</sequence>
<dbReference type="EMBL" id="JAMZIH010005536">
    <property type="protein sequence ID" value="KAJ1675025.1"/>
    <property type="molecule type" value="Genomic_DNA"/>
</dbReference>
<organism evidence="1 2">
    <name type="scientific">Spiromyces aspiralis</name>
    <dbReference type="NCBI Taxonomy" id="68401"/>
    <lineage>
        <taxon>Eukaryota</taxon>
        <taxon>Fungi</taxon>
        <taxon>Fungi incertae sedis</taxon>
        <taxon>Zoopagomycota</taxon>
        <taxon>Kickxellomycotina</taxon>
        <taxon>Kickxellomycetes</taxon>
        <taxon>Kickxellales</taxon>
        <taxon>Kickxellaceae</taxon>
        <taxon>Spiromyces</taxon>
    </lineage>
</organism>
<evidence type="ECO:0000313" key="1">
    <source>
        <dbReference type="EMBL" id="KAJ1675025.1"/>
    </source>
</evidence>
<protein>
    <submittedName>
        <fullName evidence="1">Uncharacterized protein</fullName>
    </submittedName>
</protein>
<reference evidence="1" key="1">
    <citation type="submission" date="2022-06" db="EMBL/GenBank/DDBJ databases">
        <title>Phylogenomic reconstructions and comparative analyses of Kickxellomycotina fungi.</title>
        <authorList>
            <person name="Reynolds N.K."/>
            <person name="Stajich J.E."/>
            <person name="Barry K."/>
            <person name="Grigoriev I.V."/>
            <person name="Crous P."/>
            <person name="Smith M.E."/>
        </authorList>
    </citation>
    <scope>NUCLEOTIDE SEQUENCE</scope>
    <source>
        <strain evidence="1">RSA 2271</strain>
    </source>
</reference>
<dbReference type="Proteomes" id="UP001145114">
    <property type="component" value="Unassembled WGS sequence"/>
</dbReference>
<gene>
    <name evidence="1" type="ORF">EV182_002086</name>
</gene>
<accession>A0ACC1HI34</accession>